<gene>
    <name evidence="6" type="ORF">HMPREF9695_00005</name>
    <name evidence="5" type="ORF">HMPREF9695_02473</name>
    <name evidence="3" type="ORF">HMPREF9695_02483</name>
    <name evidence="4" type="ORF">HMPREF9695_03916</name>
</gene>
<dbReference type="EMBL" id="AGWX01000001">
    <property type="protein sequence ID" value="EKS40913.1"/>
    <property type="molecule type" value="Genomic_DNA"/>
</dbReference>
<dbReference type="EMBL" id="AGWX01000004">
    <property type="protein sequence ID" value="EKS36065.1"/>
    <property type="molecule type" value="Genomic_DNA"/>
</dbReference>
<evidence type="ECO:0008006" key="8">
    <source>
        <dbReference type="Google" id="ProtNLM"/>
    </source>
</evidence>
<dbReference type="Proteomes" id="UP000001096">
    <property type="component" value="Unassembled WGS sequence"/>
</dbReference>
<dbReference type="PIRSF" id="PIRSF037112">
    <property type="entry name" value="Antirestriction_ArdC"/>
    <property type="match status" value="1"/>
</dbReference>
<evidence type="ECO:0000259" key="1">
    <source>
        <dbReference type="Pfam" id="PF08401"/>
    </source>
</evidence>
<keyword evidence="7" id="KW-1185">Reference proteome</keyword>
<sequence>MTTNRNSQARTVNDIYERVTNQIIAAIEAGAGDYRMPWHHDGSAITRPVNVTSRKAYRGVNVITLWAAAHAAGYPAGIWGTYRQWHELGAQVRKGERGHLVVFWKTADRSSDTDRQDGDDNHHEPARRLFARGYTAFNAAQVDGYTPPELPVLPEVERIEHAERFCAALGIDIRHGGSQACYIPSKDHVQMPEFACFRDAIAYYAVLLHECGHASGAKNRLDRDLSGRFGSAAYAMEECTVELLSAMICADLNLSVEPRPDHARYIASWLEVLRSDKRAIFTAASKAQEITDWMHARQANAHGHDVRGAA</sequence>
<dbReference type="PATRIC" id="fig|883078.3.peg.2545"/>
<proteinExistence type="predicted"/>
<dbReference type="HOGENOM" id="CLU_041111_0_0_5"/>
<dbReference type="RefSeq" id="WP_006018702.1">
    <property type="nucleotide sequence ID" value="NZ_KB375282.1"/>
</dbReference>
<comment type="caution">
    <text evidence="5">The sequence shown here is derived from an EMBL/GenBank/DDBJ whole genome shotgun (WGS) entry which is preliminary data.</text>
</comment>
<dbReference type="Pfam" id="PF08401">
    <property type="entry name" value="ArdcN"/>
    <property type="match status" value="1"/>
</dbReference>
<evidence type="ECO:0000313" key="3">
    <source>
        <dbReference type="EMBL" id="EKS36065.1"/>
    </source>
</evidence>
<dbReference type="EMBL" id="AGWX01000003">
    <property type="protein sequence ID" value="EKS38633.1"/>
    <property type="molecule type" value="Genomic_DNA"/>
</dbReference>
<dbReference type="EMBL" id="AGWX01000004">
    <property type="protein sequence ID" value="EKS37498.1"/>
    <property type="molecule type" value="Genomic_DNA"/>
</dbReference>
<feature type="domain" description="Polyvalent protein metallopeptidase" evidence="2">
    <location>
        <begin position="160"/>
        <end position="286"/>
    </location>
</feature>
<reference evidence="5 7" key="1">
    <citation type="submission" date="2012-04" db="EMBL/GenBank/DDBJ databases">
        <title>The Genome Sequence of Afipia broomeae ATCC 49717.</title>
        <authorList>
            <consortium name="The Broad Institute Genome Sequencing Platform"/>
            <person name="Earl A."/>
            <person name="Ward D."/>
            <person name="Feldgarden M."/>
            <person name="Gevers D."/>
            <person name="Huys G."/>
            <person name="Walker B."/>
            <person name="Young S.K."/>
            <person name="Zeng Q."/>
            <person name="Gargeya S."/>
            <person name="Fitzgerald M."/>
            <person name="Haas B."/>
            <person name="Abouelleil A."/>
            <person name="Alvarado L."/>
            <person name="Arachchi H.M."/>
            <person name="Berlin A."/>
            <person name="Chapman S.B."/>
            <person name="Goldberg J."/>
            <person name="Griggs A."/>
            <person name="Gujja S."/>
            <person name="Hansen M."/>
            <person name="Howarth C."/>
            <person name="Imamovic A."/>
            <person name="Larimer J."/>
            <person name="McCowen C."/>
            <person name="Montmayeur A."/>
            <person name="Murphy C."/>
            <person name="Neiman D."/>
            <person name="Pearson M."/>
            <person name="Priest M."/>
            <person name="Roberts A."/>
            <person name="Saif S."/>
            <person name="Shea T."/>
            <person name="Sisk P."/>
            <person name="Sykes S."/>
            <person name="Wortman J."/>
            <person name="Nusbaum C."/>
            <person name="Birren B."/>
        </authorList>
    </citation>
    <scope>NUCLEOTIDE SEQUENCE [LARGE SCALE GENOMIC DNA]</scope>
    <source>
        <strain evidence="5 7">ATCC 49717</strain>
    </source>
</reference>
<name>K8PJR9_9BRAD</name>
<dbReference type="InterPro" id="IPR013610">
    <property type="entry name" value="ArdC_N"/>
</dbReference>
<evidence type="ECO:0000259" key="2">
    <source>
        <dbReference type="Pfam" id="PF18818"/>
    </source>
</evidence>
<evidence type="ECO:0000313" key="7">
    <source>
        <dbReference type="Proteomes" id="UP000001096"/>
    </source>
</evidence>
<dbReference type="GO" id="GO:0003697">
    <property type="term" value="F:single-stranded DNA binding"/>
    <property type="evidence" value="ECO:0007669"/>
    <property type="project" value="InterPro"/>
</dbReference>
<feature type="domain" description="N-terminal" evidence="1">
    <location>
        <begin position="13"/>
        <end position="137"/>
    </location>
</feature>
<dbReference type="eggNOG" id="COG4227">
    <property type="taxonomic scope" value="Bacteria"/>
</dbReference>
<dbReference type="InterPro" id="IPR017113">
    <property type="entry name" value="Antirestriction_ArdC"/>
</dbReference>
<protein>
    <recommendedName>
        <fullName evidence="8">DUF1738 domain-containing protein</fullName>
    </recommendedName>
</protein>
<organism evidence="5 7">
    <name type="scientific">Afipia broomeae ATCC 49717</name>
    <dbReference type="NCBI Taxonomy" id="883078"/>
    <lineage>
        <taxon>Bacteria</taxon>
        <taxon>Pseudomonadati</taxon>
        <taxon>Pseudomonadota</taxon>
        <taxon>Alphaproteobacteria</taxon>
        <taxon>Hyphomicrobiales</taxon>
        <taxon>Nitrobacteraceae</taxon>
        <taxon>Afipia</taxon>
    </lineage>
</organism>
<evidence type="ECO:0000313" key="5">
    <source>
        <dbReference type="EMBL" id="EKS38633.1"/>
    </source>
</evidence>
<dbReference type="Pfam" id="PF18818">
    <property type="entry name" value="MPTase-PolyVal"/>
    <property type="match status" value="1"/>
</dbReference>
<evidence type="ECO:0000313" key="4">
    <source>
        <dbReference type="EMBL" id="EKS37498.1"/>
    </source>
</evidence>
<accession>K8PJR9</accession>
<dbReference type="InterPro" id="IPR041459">
    <property type="entry name" value="MPTase-PolyVal"/>
</dbReference>
<evidence type="ECO:0000313" key="6">
    <source>
        <dbReference type="EMBL" id="EKS40913.1"/>
    </source>
</evidence>
<dbReference type="AlphaFoldDB" id="K8PJR9"/>